<feature type="region of interest" description="Disordered" evidence="1">
    <location>
        <begin position="97"/>
        <end position="116"/>
    </location>
</feature>
<protein>
    <recommendedName>
        <fullName evidence="2">RelA/SpoT domain-containing protein</fullName>
    </recommendedName>
</protein>
<dbReference type="Pfam" id="PF04607">
    <property type="entry name" value="RelA_SpoT"/>
    <property type="match status" value="1"/>
</dbReference>
<dbReference type="PANTHER" id="PTHR41773:SF1">
    <property type="entry name" value="RELA_SPOT DOMAIN-CONTAINING PROTEIN"/>
    <property type="match status" value="1"/>
</dbReference>
<organism evidence="3 4">
    <name type="scientific">Paraconiothyrium brasiliense</name>
    <dbReference type="NCBI Taxonomy" id="300254"/>
    <lineage>
        <taxon>Eukaryota</taxon>
        <taxon>Fungi</taxon>
        <taxon>Dikarya</taxon>
        <taxon>Ascomycota</taxon>
        <taxon>Pezizomycotina</taxon>
        <taxon>Dothideomycetes</taxon>
        <taxon>Pleosporomycetidae</taxon>
        <taxon>Pleosporales</taxon>
        <taxon>Massarineae</taxon>
        <taxon>Didymosphaeriaceae</taxon>
        <taxon>Paraconiothyrium</taxon>
    </lineage>
</organism>
<dbReference type="SMART" id="SM00954">
    <property type="entry name" value="RelA_SpoT"/>
    <property type="match status" value="1"/>
</dbReference>
<accession>A0ABR3QU43</accession>
<sequence length="474" mass="54532">MAKLVEEKLSSLLKEAGVTKFKLSRRAKDPKSLREKLIIRSQGRKEAYKDFQEIKKDIVDLAGVRIILYMPTQEDNHKVKEVIQKEWGQDIVPRIHPPPQEDPKAQPPLWIEPGKDNEAAKRPKYRPLHLGYRAVHYRVPMREKQGGAYGRLEDDQVEIQVVSALTHAWAEVGHDILYKSLAEGRPSLEEERILDALNGLIQSGDLLLEQFQKMYIKRTSQPFKYREDLMRFLRNFLNPDEADSDLEPAQFPRGEGTYILFKFLQMENLNTPRQVLPELERLGYPFHHHAKEDRIRESFSPIPKFAPNMSLVICLTRHLLHEKPYNASSESKSVPIMFSIMMSALTLLDFCLGGPEEAKEYLQKLDMTEQQIENINFLLEGPLRYEILLGEMDQEKYKSEVQGPWEWFCNNASDPDSLCGFLFRLADMGCRKNLKPRTMLKKLQILPLSRSNTADLTCDTGSGADLAQPPEGAS</sequence>
<evidence type="ECO:0000256" key="1">
    <source>
        <dbReference type="SAM" id="MobiDB-lite"/>
    </source>
</evidence>
<dbReference type="SUPFAM" id="SSF81301">
    <property type="entry name" value="Nucleotidyltransferase"/>
    <property type="match status" value="1"/>
</dbReference>
<comment type="caution">
    <text evidence="3">The sequence shown here is derived from an EMBL/GenBank/DDBJ whole genome shotgun (WGS) entry which is preliminary data.</text>
</comment>
<dbReference type="Gene3D" id="3.30.460.10">
    <property type="entry name" value="Beta Polymerase, domain 2"/>
    <property type="match status" value="1"/>
</dbReference>
<dbReference type="CDD" id="cd05399">
    <property type="entry name" value="NT_Rel-Spo_like"/>
    <property type="match status" value="1"/>
</dbReference>
<dbReference type="Proteomes" id="UP001521785">
    <property type="component" value="Unassembled WGS sequence"/>
</dbReference>
<dbReference type="InterPro" id="IPR043519">
    <property type="entry name" value="NT_sf"/>
</dbReference>
<feature type="domain" description="RelA/SpoT" evidence="2">
    <location>
        <begin position="25"/>
        <end position="184"/>
    </location>
</feature>
<dbReference type="PANTHER" id="PTHR41773">
    <property type="entry name" value="GTP PYROPHOSPHATASE-RELATED"/>
    <property type="match status" value="1"/>
</dbReference>
<dbReference type="EMBL" id="JAKJXO020000016">
    <property type="protein sequence ID" value="KAL1595287.1"/>
    <property type="molecule type" value="Genomic_DNA"/>
</dbReference>
<gene>
    <name evidence="3" type="ORF">SLS60_009977</name>
</gene>
<keyword evidence="4" id="KW-1185">Reference proteome</keyword>
<name>A0ABR3QU43_9PLEO</name>
<evidence type="ECO:0000259" key="2">
    <source>
        <dbReference type="SMART" id="SM00954"/>
    </source>
</evidence>
<reference evidence="3 4" key="1">
    <citation type="submission" date="2024-02" db="EMBL/GenBank/DDBJ databases">
        <title>De novo assembly and annotation of 12 fungi associated with fruit tree decline syndrome in Ontario, Canada.</title>
        <authorList>
            <person name="Sulman M."/>
            <person name="Ellouze W."/>
            <person name="Ilyukhin E."/>
        </authorList>
    </citation>
    <scope>NUCLEOTIDE SEQUENCE [LARGE SCALE GENOMIC DNA]</scope>
    <source>
        <strain evidence="3 4">M42-189</strain>
    </source>
</reference>
<proteinExistence type="predicted"/>
<evidence type="ECO:0000313" key="4">
    <source>
        <dbReference type="Proteomes" id="UP001521785"/>
    </source>
</evidence>
<evidence type="ECO:0000313" key="3">
    <source>
        <dbReference type="EMBL" id="KAL1595287.1"/>
    </source>
</evidence>
<dbReference type="InterPro" id="IPR007685">
    <property type="entry name" value="RelA_SpoT"/>
</dbReference>